<dbReference type="AlphaFoldDB" id="A0A1W0X3M7"/>
<feature type="signal peptide" evidence="3">
    <location>
        <begin position="1"/>
        <end position="20"/>
    </location>
</feature>
<dbReference type="Proteomes" id="UP000192578">
    <property type="component" value="Unassembled WGS sequence"/>
</dbReference>
<organism evidence="4 5">
    <name type="scientific">Hypsibius exemplaris</name>
    <name type="common">Freshwater tardigrade</name>
    <dbReference type="NCBI Taxonomy" id="2072580"/>
    <lineage>
        <taxon>Eukaryota</taxon>
        <taxon>Metazoa</taxon>
        <taxon>Ecdysozoa</taxon>
        <taxon>Tardigrada</taxon>
        <taxon>Eutardigrada</taxon>
        <taxon>Parachela</taxon>
        <taxon>Hypsibioidea</taxon>
        <taxon>Hypsibiidae</taxon>
        <taxon>Hypsibius</taxon>
    </lineage>
</organism>
<keyword evidence="5" id="KW-1185">Reference proteome</keyword>
<evidence type="ECO:0000256" key="3">
    <source>
        <dbReference type="SAM" id="SignalP"/>
    </source>
</evidence>
<sequence length="265" mass="27876">MSRLLAVLATVSVLVVSASALRCYTCQHSAENPGACELDPFNTLAPGVSQVECNTSCMVDRSEFRSPNHSGGGPPGFGPHRIHVRRGCAEAVIADGCDTRMVPGQIGAPPHTTTLCTCNTNFCNTNTPVPAAQPTSPPPTSGLKCYTCGHHEWTNNGTCGQQPFNSSAPGVAVTFCDTSCETEKFINHEGQVHVRRACGLLKLPDGCQQIRPLHGPEQAHNFTVCTCSTDLCNTGLPGTLQEGGNNGARGPIFASMVLIFAALLL</sequence>
<dbReference type="GO" id="GO:0032222">
    <property type="term" value="P:regulation of synaptic transmission, cholinergic"/>
    <property type="evidence" value="ECO:0007669"/>
    <property type="project" value="InterPro"/>
</dbReference>
<dbReference type="GO" id="GO:0030431">
    <property type="term" value="P:sleep"/>
    <property type="evidence" value="ECO:0007669"/>
    <property type="project" value="InterPro"/>
</dbReference>
<dbReference type="InterPro" id="IPR050975">
    <property type="entry name" value="Sleep_regulator"/>
</dbReference>
<evidence type="ECO:0000313" key="4">
    <source>
        <dbReference type="EMBL" id="OQV21914.1"/>
    </source>
</evidence>
<keyword evidence="1 3" id="KW-0732">Signal</keyword>
<name>A0A1W0X3M7_HYPEX</name>
<gene>
    <name evidence="4" type="ORF">BV898_04127</name>
</gene>
<accession>A0A1W0X3M7</accession>
<evidence type="ECO:0008006" key="6">
    <source>
        <dbReference type="Google" id="ProtNLM"/>
    </source>
</evidence>
<proteinExistence type="predicted"/>
<dbReference type="PANTHER" id="PTHR33562">
    <property type="entry name" value="ATILLA, ISOFORM B-RELATED-RELATED"/>
    <property type="match status" value="1"/>
</dbReference>
<comment type="caution">
    <text evidence="4">The sequence shown here is derived from an EMBL/GenBank/DDBJ whole genome shotgun (WGS) entry which is preliminary data.</text>
</comment>
<evidence type="ECO:0000256" key="2">
    <source>
        <dbReference type="ARBA" id="ARBA00023180"/>
    </source>
</evidence>
<protein>
    <recommendedName>
        <fullName evidence="6">Protein quiver</fullName>
    </recommendedName>
</protein>
<reference evidence="5" key="1">
    <citation type="submission" date="2017-01" db="EMBL/GenBank/DDBJ databases">
        <title>Comparative genomics of anhydrobiosis in the tardigrade Hypsibius dujardini.</title>
        <authorList>
            <person name="Yoshida Y."/>
            <person name="Koutsovoulos G."/>
            <person name="Laetsch D."/>
            <person name="Stevens L."/>
            <person name="Kumar S."/>
            <person name="Horikawa D."/>
            <person name="Ishino K."/>
            <person name="Komine S."/>
            <person name="Tomita M."/>
            <person name="Blaxter M."/>
            <person name="Arakawa K."/>
        </authorList>
    </citation>
    <scope>NUCLEOTIDE SEQUENCE [LARGE SCALE GENOMIC DNA]</scope>
    <source>
        <strain evidence="5">Z151</strain>
    </source>
</reference>
<dbReference type="Pfam" id="PF17064">
    <property type="entry name" value="QVR"/>
    <property type="match status" value="1"/>
</dbReference>
<dbReference type="InterPro" id="IPR031424">
    <property type="entry name" value="QVR-like"/>
</dbReference>
<dbReference type="EMBL" id="MTYJ01000020">
    <property type="protein sequence ID" value="OQV21914.1"/>
    <property type="molecule type" value="Genomic_DNA"/>
</dbReference>
<evidence type="ECO:0000256" key="1">
    <source>
        <dbReference type="ARBA" id="ARBA00022729"/>
    </source>
</evidence>
<evidence type="ECO:0000313" key="5">
    <source>
        <dbReference type="Proteomes" id="UP000192578"/>
    </source>
</evidence>
<keyword evidence="2" id="KW-0325">Glycoprotein</keyword>
<feature type="chain" id="PRO_5021421906" description="Protein quiver" evidence="3">
    <location>
        <begin position="21"/>
        <end position="265"/>
    </location>
</feature>